<dbReference type="GO" id="GO:0030313">
    <property type="term" value="C:cell envelope"/>
    <property type="evidence" value="ECO:0007669"/>
    <property type="project" value="UniProtKB-SubCell"/>
</dbReference>
<dbReference type="InterPro" id="IPR036909">
    <property type="entry name" value="Cyt_c-like_dom_sf"/>
</dbReference>
<feature type="signal peptide" evidence="8">
    <location>
        <begin position="1"/>
        <end position="27"/>
    </location>
</feature>
<dbReference type="InterPro" id="IPR051395">
    <property type="entry name" value="Cytochrome_c_Peroxidase/MauG"/>
</dbReference>
<dbReference type="GO" id="GO:0004130">
    <property type="term" value="F:cytochrome-c peroxidase activity"/>
    <property type="evidence" value="ECO:0007669"/>
    <property type="project" value="TreeGrafter"/>
</dbReference>
<evidence type="ECO:0000256" key="7">
    <source>
        <dbReference type="PROSITE-ProRule" id="PRU00433"/>
    </source>
</evidence>
<dbReference type="GO" id="GO:0009055">
    <property type="term" value="F:electron transfer activity"/>
    <property type="evidence" value="ECO:0007669"/>
    <property type="project" value="InterPro"/>
</dbReference>
<dbReference type="InterPro" id="IPR004852">
    <property type="entry name" value="Di-haem_cyt_c_peroxidsae"/>
</dbReference>
<protein>
    <submittedName>
        <fullName evidence="10">Di-heme cytochrome c peroxidase</fullName>
    </submittedName>
</protein>
<evidence type="ECO:0000256" key="3">
    <source>
        <dbReference type="ARBA" id="ARBA00022723"/>
    </source>
</evidence>
<dbReference type="PANTHER" id="PTHR30600">
    <property type="entry name" value="CYTOCHROME C PEROXIDASE-RELATED"/>
    <property type="match status" value="1"/>
</dbReference>
<dbReference type="AlphaFoldDB" id="F3YY09"/>
<dbReference type="EMBL" id="CP003221">
    <property type="protein sequence ID" value="EGJ50711.1"/>
    <property type="molecule type" value="Genomic_DNA"/>
</dbReference>
<keyword evidence="10" id="KW-0575">Peroxidase</keyword>
<proteinExistence type="predicted"/>
<keyword evidence="6 7" id="KW-0408">Iron</keyword>
<evidence type="ECO:0000256" key="5">
    <source>
        <dbReference type="ARBA" id="ARBA00023002"/>
    </source>
</evidence>
<evidence type="ECO:0000313" key="11">
    <source>
        <dbReference type="Proteomes" id="UP000007844"/>
    </source>
</evidence>
<dbReference type="GO" id="GO:0020037">
    <property type="term" value="F:heme binding"/>
    <property type="evidence" value="ECO:0007669"/>
    <property type="project" value="InterPro"/>
</dbReference>
<dbReference type="STRING" id="690850.Desaf_2387"/>
<dbReference type="PROSITE" id="PS51007">
    <property type="entry name" value="CYTC"/>
    <property type="match status" value="1"/>
</dbReference>
<keyword evidence="2 7" id="KW-0349">Heme</keyword>
<keyword evidence="3 7" id="KW-0479">Metal-binding</keyword>
<dbReference type="RefSeq" id="WP_014260413.1">
    <property type="nucleotide sequence ID" value="NC_016629.1"/>
</dbReference>
<evidence type="ECO:0000313" key="10">
    <source>
        <dbReference type="EMBL" id="EGJ50711.1"/>
    </source>
</evidence>
<dbReference type="eggNOG" id="COG1858">
    <property type="taxonomic scope" value="Bacteria"/>
</dbReference>
<sequence precursor="true">MTRTSRVKLVALAALALLLTVPHMALAKLKLPDASAEIAKFTGLQFTPTELVGLFLFFDTTLSEPAGQSCASCHFPGAGFDDPDNDLPVSEGVIPGLFGTRNAPTMPYVAFLPDFGPNPNPFSLTGFQGGFFWDGRAATVADQAKQPFLNPVEMNNANKDEVVLKVSKTFYAGLFEDIWGVGVFDNTETAYDKIAESIAAFEKCQMLRQFNSKYDLFLAGKAKLTPLEEEGRLLFTTNFLNNPDPANTPQANCTFCHAIPNDNSAPHLFTDNDYHNIGVPPLTPATTQDIGLGGRTDIAPPAGGSFNGLFKTPTLRNIALSGPYGHNGFFTSLKEIVHFYNTRDVPEAGWPGPDVPDPITLAPTFLMGNLGLSDNQENAIVAFLETLTDRGLKSLDRLAKHVDNMRHQDEQQNKGSGKGK</sequence>
<dbReference type="PANTHER" id="PTHR30600:SF10">
    <property type="entry name" value="BLL6722 PROTEIN"/>
    <property type="match status" value="1"/>
</dbReference>
<dbReference type="Gene3D" id="1.10.760.10">
    <property type="entry name" value="Cytochrome c-like domain"/>
    <property type="match status" value="2"/>
</dbReference>
<evidence type="ECO:0000256" key="8">
    <source>
        <dbReference type="SAM" id="SignalP"/>
    </source>
</evidence>
<accession>F3YY09</accession>
<evidence type="ECO:0000259" key="9">
    <source>
        <dbReference type="PROSITE" id="PS51007"/>
    </source>
</evidence>
<feature type="chain" id="PRO_5003303278" evidence="8">
    <location>
        <begin position="28"/>
        <end position="420"/>
    </location>
</feature>
<feature type="domain" description="Cytochrome c" evidence="9">
    <location>
        <begin position="226"/>
        <end position="388"/>
    </location>
</feature>
<dbReference type="GO" id="GO:0046872">
    <property type="term" value="F:metal ion binding"/>
    <property type="evidence" value="ECO:0007669"/>
    <property type="project" value="UniProtKB-KW"/>
</dbReference>
<evidence type="ECO:0000256" key="4">
    <source>
        <dbReference type="ARBA" id="ARBA00022729"/>
    </source>
</evidence>
<evidence type="ECO:0000256" key="2">
    <source>
        <dbReference type="ARBA" id="ARBA00022617"/>
    </source>
</evidence>
<dbReference type="KEGG" id="daf:Desaf_2387"/>
<evidence type="ECO:0000256" key="6">
    <source>
        <dbReference type="ARBA" id="ARBA00023004"/>
    </source>
</evidence>
<organism evidence="10 11">
    <name type="scientific">Desulfocurvibacter africanus subsp. africanus str. Walvis Bay</name>
    <dbReference type="NCBI Taxonomy" id="690850"/>
    <lineage>
        <taxon>Bacteria</taxon>
        <taxon>Pseudomonadati</taxon>
        <taxon>Thermodesulfobacteriota</taxon>
        <taxon>Desulfovibrionia</taxon>
        <taxon>Desulfovibrionales</taxon>
        <taxon>Desulfovibrionaceae</taxon>
        <taxon>Desulfocurvibacter</taxon>
    </lineage>
</organism>
<dbReference type="HOGENOM" id="CLU_034652_0_1_7"/>
<dbReference type="Pfam" id="PF03150">
    <property type="entry name" value="CCP_MauG"/>
    <property type="match status" value="1"/>
</dbReference>
<keyword evidence="11" id="KW-1185">Reference proteome</keyword>
<keyword evidence="5" id="KW-0560">Oxidoreductase</keyword>
<name>F3YY09_DESAF</name>
<keyword evidence="4 8" id="KW-0732">Signal</keyword>
<comment type="subcellular location">
    <subcellularLocation>
        <location evidence="1">Cell envelope</location>
    </subcellularLocation>
</comment>
<dbReference type="Proteomes" id="UP000007844">
    <property type="component" value="Chromosome"/>
</dbReference>
<reference evidence="10 11" key="1">
    <citation type="journal article" date="2011" name="J. Bacteriol.">
        <title>Genome sequence of the mercury-methylating and pleomorphic Desulfovibrio africanus Strain Walvis Bay.</title>
        <authorList>
            <person name="Brown S.D."/>
            <person name="Wall J.D."/>
            <person name="Kucken A.M."/>
            <person name="Gilmour C.C."/>
            <person name="Podar M."/>
            <person name="Brandt C.C."/>
            <person name="Teshima H."/>
            <person name="Detter J.C."/>
            <person name="Han C.S."/>
            <person name="Land M.L."/>
            <person name="Lucas S."/>
            <person name="Han J."/>
            <person name="Pennacchio L."/>
            <person name="Nolan M."/>
            <person name="Pitluck S."/>
            <person name="Woyke T."/>
            <person name="Goodwin L."/>
            <person name="Palumbo A.V."/>
            <person name="Elias D.A."/>
        </authorList>
    </citation>
    <scope>NUCLEOTIDE SEQUENCE [LARGE SCALE GENOMIC DNA]</scope>
    <source>
        <strain evidence="10 11">Walvis Bay</strain>
    </source>
</reference>
<dbReference type="InterPro" id="IPR009056">
    <property type="entry name" value="Cyt_c-like_dom"/>
</dbReference>
<dbReference type="SUPFAM" id="SSF46626">
    <property type="entry name" value="Cytochrome c"/>
    <property type="match status" value="2"/>
</dbReference>
<evidence type="ECO:0000256" key="1">
    <source>
        <dbReference type="ARBA" id="ARBA00004196"/>
    </source>
</evidence>
<gene>
    <name evidence="10" type="ORF">Desaf_2387</name>
</gene>